<evidence type="ECO:0000256" key="2">
    <source>
        <dbReference type="ARBA" id="ARBA00010145"/>
    </source>
</evidence>
<evidence type="ECO:0000256" key="6">
    <source>
        <dbReference type="ARBA" id="ARBA00022989"/>
    </source>
</evidence>
<dbReference type="PANTHER" id="PTHR36838">
    <property type="entry name" value="AUXIN EFFLUX CARRIER FAMILY PROTEIN"/>
    <property type="match status" value="1"/>
</dbReference>
<comment type="caution">
    <text evidence="9">The sequence shown here is derived from an EMBL/GenBank/DDBJ whole genome shotgun (WGS) entry which is preliminary data.</text>
</comment>
<dbReference type="RefSeq" id="WP_186999012.1">
    <property type="nucleotide sequence ID" value="NZ_JACRWH010000018.1"/>
</dbReference>
<keyword evidence="6 8" id="KW-1133">Transmembrane helix</keyword>
<keyword evidence="4" id="KW-1003">Cell membrane</keyword>
<keyword evidence="7 8" id="KW-0472">Membrane</keyword>
<feature type="transmembrane region" description="Helical" evidence="8">
    <location>
        <begin position="6"/>
        <end position="23"/>
    </location>
</feature>
<dbReference type="InterPro" id="IPR038770">
    <property type="entry name" value="Na+/solute_symporter_sf"/>
</dbReference>
<proteinExistence type="inferred from homology"/>
<comment type="subcellular location">
    <subcellularLocation>
        <location evidence="1">Cell membrane</location>
        <topology evidence="1">Multi-pass membrane protein</topology>
    </subcellularLocation>
</comment>
<dbReference type="EMBL" id="JACRWH010000018">
    <property type="protein sequence ID" value="MBC6012295.1"/>
    <property type="molecule type" value="Genomic_DNA"/>
</dbReference>
<feature type="transmembrane region" description="Helical" evidence="8">
    <location>
        <begin position="218"/>
        <end position="239"/>
    </location>
</feature>
<dbReference type="Pfam" id="PF03547">
    <property type="entry name" value="Mem_trans"/>
    <property type="match status" value="2"/>
</dbReference>
<evidence type="ECO:0000256" key="7">
    <source>
        <dbReference type="ARBA" id="ARBA00023136"/>
    </source>
</evidence>
<feature type="transmembrane region" description="Helical" evidence="8">
    <location>
        <begin position="187"/>
        <end position="206"/>
    </location>
</feature>
<dbReference type="Proteomes" id="UP000649075">
    <property type="component" value="Unassembled WGS sequence"/>
</dbReference>
<feature type="transmembrane region" description="Helical" evidence="8">
    <location>
        <begin position="123"/>
        <end position="143"/>
    </location>
</feature>
<dbReference type="PANTHER" id="PTHR36838:SF1">
    <property type="entry name" value="SLR1864 PROTEIN"/>
    <property type="match status" value="1"/>
</dbReference>
<evidence type="ECO:0000256" key="1">
    <source>
        <dbReference type="ARBA" id="ARBA00004651"/>
    </source>
</evidence>
<feature type="transmembrane region" description="Helical" evidence="8">
    <location>
        <begin position="155"/>
        <end position="175"/>
    </location>
</feature>
<evidence type="ECO:0000256" key="5">
    <source>
        <dbReference type="ARBA" id="ARBA00022692"/>
    </source>
</evidence>
<keyword evidence="3" id="KW-0813">Transport</keyword>
<name>A0ABR7KHT5_9FIRM</name>
<dbReference type="InterPro" id="IPR004776">
    <property type="entry name" value="Mem_transp_PIN-like"/>
</dbReference>
<accession>A0ABR7KHT5</accession>
<protein>
    <submittedName>
        <fullName evidence="9">AEC family transporter</fullName>
    </submittedName>
</protein>
<evidence type="ECO:0000256" key="3">
    <source>
        <dbReference type="ARBA" id="ARBA00022448"/>
    </source>
</evidence>
<sequence>MSLLLTKQIAELFIMILLGYILVKSNLLTKQDSKVLSTVALYIVTPCVIINAFQVQYFQDVKNGIILSFLAAMIIHIVYIVVARMIGKVYTLNGVEKATIIYTNAGNLIIPLVQALLGKEWVVYTTGYILVTTVFIWTHGRMLICEEKGFNVKDLLKNVNVIASIIGILMFALKIQLPSLFTETMDSMSATIAPISMIVAGMLIAGMDVKDCLKNKRLYIITFLKMFIFPCLAVSLLKFTNLSSMVKNGDMILLISLLASVAPTAASVTQIAQIYDADSEYASAYYFVTTLLCILTMPIFVWFYQL</sequence>
<evidence type="ECO:0000256" key="4">
    <source>
        <dbReference type="ARBA" id="ARBA00022475"/>
    </source>
</evidence>
<organism evidence="9 10">
    <name type="scientific">Holdemanella hominis</name>
    <dbReference type="NCBI Taxonomy" id="2764327"/>
    <lineage>
        <taxon>Bacteria</taxon>
        <taxon>Bacillati</taxon>
        <taxon>Bacillota</taxon>
        <taxon>Erysipelotrichia</taxon>
        <taxon>Erysipelotrichales</taxon>
        <taxon>Erysipelotrichaceae</taxon>
        <taxon>Holdemanella</taxon>
    </lineage>
</organism>
<comment type="similarity">
    <text evidence="2">Belongs to the auxin efflux carrier (TC 2.A.69) family.</text>
</comment>
<feature type="transmembrane region" description="Helical" evidence="8">
    <location>
        <begin position="251"/>
        <end position="272"/>
    </location>
</feature>
<keyword evidence="5 8" id="KW-0812">Transmembrane</keyword>
<feature type="transmembrane region" description="Helical" evidence="8">
    <location>
        <begin position="284"/>
        <end position="304"/>
    </location>
</feature>
<reference evidence="9 10" key="1">
    <citation type="submission" date="2020-08" db="EMBL/GenBank/DDBJ databases">
        <authorList>
            <person name="Liu C."/>
            <person name="Sun Q."/>
        </authorList>
    </citation>
    <scope>NUCLEOTIDE SEQUENCE [LARGE SCALE GENOMIC DNA]</scope>
    <source>
        <strain evidence="9 10">L34</strain>
    </source>
</reference>
<evidence type="ECO:0000256" key="8">
    <source>
        <dbReference type="SAM" id="Phobius"/>
    </source>
</evidence>
<feature type="transmembrane region" description="Helical" evidence="8">
    <location>
        <begin position="65"/>
        <end position="87"/>
    </location>
</feature>
<feature type="transmembrane region" description="Helical" evidence="8">
    <location>
        <begin position="35"/>
        <end position="53"/>
    </location>
</feature>
<dbReference type="Gene3D" id="1.20.1530.20">
    <property type="match status" value="1"/>
</dbReference>
<evidence type="ECO:0000313" key="9">
    <source>
        <dbReference type="EMBL" id="MBC6012295.1"/>
    </source>
</evidence>
<gene>
    <name evidence="9" type="ORF">H8911_05995</name>
</gene>
<feature type="transmembrane region" description="Helical" evidence="8">
    <location>
        <begin position="99"/>
        <end position="117"/>
    </location>
</feature>
<keyword evidence="10" id="KW-1185">Reference proteome</keyword>
<evidence type="ECO:0000313" key="10">
    <source>
        <dbReference type="Proteomes" id="UP000649075"/>
    </source>
</evidence>